<evidence type="ECO:0000313" key="1">
    <source>
        <dbReference type="EMBL" id="TGX79932.1"/>
    </source>
</evidence>
<keyword evidence="2" id="KW-1185">Reference proteome</keyword>
<gene>
    <name evidence="1" type="ORF">E5358_14135</name>
</gene>
<sequence length="159" mass="18043">MEKELIINKIANICKDMGLHYILKAKTALWTADILIECANHKVAINVCKSPRNVEAVCKAMHEEQIHGCWLLLHASKSPGIMENKPCFKIENKAGEAVVIINPHANDYADGTLDLSEFIHAFIDDKIIFTETVTLDKVEICFYKKECYRCHRESSLLLV</sequence>
<evidence type="ECO:0000313" key="2">
    <source>
        <dbReference type="Proteomes" id="UP000308886"/>
    </source>
</evidence>
<name>A0AC61QLS2_9BACT</name>
<comment type="caution">
    <text evidence="1">The sequence shown here is derived from an EMBL/GenBank/DDBJ whole genome shotgun (WGS) entry which is preliminary data.</text>
</comment>
<dbReference type="EMBL" id="SRZC01000033">
    <property type="protein sequence ID" value="TGX79932.1"/>
    <property type="molecule type" value="Genomic_DNA"/>
</dbReference>
<protein>
    <submittedName>
        <fullName evidence="1">Uncharacterized protein</fullName>
    </submittedName>
</protein>
<reference evidence="1" key="1">
    <citation type="submission" date="2019-04" db="EMBL/GenBank/DDBJ databases">
        <title>Microbes associate with the intestines of laboratory mice.</title>
        <authorList>
            <person name="Navarre W."/>
            <person name="Wong E."/>
            <person name="Huang K."/>
            <person name="Tropini C."/>
            <person name="Ng K."/>
            <person name="Yu B."/>
        </authorList>
    </citation>
    <scope>NUCLEOTIDE SEQUENCE</scope>
    <source>
        <strain evidence="1">NM73_A23</strain>
    </source>
</reference>
<dbReference type="Proteomes" id="UP000308886">
    <property type="component" value="Unassembled WGS sequence"/>
</dbReference>
<organism evidence="1 2">
    <name type="scientific">Palleniella muris</name>
    <dbReference type="NCBI Taxonomy" id="3038145"/>
    <lineage>
        <taxon>Bacteria</taxon>
        <taxon>Pseudomonadati</taxon>
        <taxon>Bacteroidota</taxon>
        <taxon>Bacteroidia</taxon>
        <taxon>Bacteroidales</taxon>
        <taxon>Prevotellaceae</taxon>
        <taxon>Palleniella</taxon>
    </lineage>
</organism>
<accession>A0AC61QLS2</accession>
<proteinExistence type="predicted"/>